<protein>
    <submittedName>
        <fullName evidence="1">Uncharacterized protein</fullName>
    </submittedName>
</protein>
<evidence type="ECO:0000313" key="2">
    <source>
        <dbReference type="Proteomes" id="UP000501802"/>
    </source>
</evidence>
<dbReference type="EMBL" id="CP050063">
    <property type="protein sequence ID" value="QIP14767.1"/>
    <property type="molecule type" value="Genomic_DNA"/>
</dbReference>
<organism evidence="1 2">
    <name type="scientific">Spirosoma aureum</name>
    <dbReference type="NCBI Taxonomy" id="2692134"/>
    <lineage>
        <taxon>Bacteria</taxon>
        <taxon>Pseudomonadati</taxon>
        <taxon>Bacteroidota</taxon>
        <taxon>Cytophagia</taxon>
        <taxon>Cytophagales</taxon>
        <taxon>Cytophagaceae</taxon>
        <taxon>Spirosoma</taxon>
    </lineage>
</organism>
<proteinExistence type="predicted"/>
<sequence>MPDQQSPTPSELERQIREFDRALFLFVGRNFHKPAIQQQKHQERDLF</sequence>
<gene>
    <name evidence="1" type="ORF">G8759_20160</name>
</gene>
<dbReference type="RefSeq" id="WP_167211487.1">
    <property type="nucleotide sequence ID" value="NZ_CP050063.1"/>
</dbReference>
<reference evidence="1 2" key="1">
    <citation type="submission" date="2020-03" db="EMBL/GenBank/DDBJ databases">
        <authorList>
            <person name="Kim M.K."/>
        </authorList>
    </citation>
    <scope>NUCLEOTIDE SEQUENCE [LARGE SCALE GENOMIC DNA]</scope>
    <source>
        <strain evidence="1 2">BT328</strain>
    </source>
</reference>
<dbReference type="AlphaFoldDB" id="A0A6G9AQL6"/>
<name>A0A6G9AQL6_9BACT</name>
<dbReference type="Proteomes" id="UP000501802">
    <property type="component" value="Chromosome"/>
</dbReference>
<dbReference type="KEGG" id="spib:G8759_20160"/>
<accession>A0A6G9AQL6</accession>
<keyword evidence="2" id="KW-1185">Reference proteome</keyword>
<evidence type="ECO:0000313" key="1">
    <source>
        <dbReference type="EMBL" id="QIP14767.1"/>
    </source>
</evidence>